<dbReference type="EMBL" id="RBZN01000035">
    <property type="protein sequence ID" value="RKQ15099.1"/>
    <property type="molecule type" value="Genomic_DNA"/>
</dbReference>
<evidence type="ECO:0000313" key="5">
    <source>
        <dbReference type="Proteomes" id="UP000272238"/>
    </source>
</evidence>
<evidence type="ECO:0000256" key="1">
    <source>
        <dbReference type="SAM" id="Phobius"/>
    </source>
</evidence>
<accession>A0A494YY07</accession>
<keyword evidence="1" id="KW-0812">Transmembrane</keyword>
<feature type="transmembrane region" description="Helical" evidence="1">
    <location>
        <begin position="422"/>
        <end position="440"/>
    </location>
</feature>
<gene>
    <name evidence="4" type="ORF">D8M03_12785</name>
</gene>
<dbReference type="InterPro" id="IPR011050">
    <property type="entry name" value="Pectin_lyase_fold/virulence"/>
</dbReference>
<reference evidence="4 5" key="1">
    <citation type="journal article" date="2016" name="Antonie Van Leeuwenhoek">
        <title>Lysinibacillus endophyticus sp. nov., an indole-3-acetic acid producing endophytic bacterium isolated from corn root (Zea mays cv. Xinken-5).</title>
        <authorList>
            <person name="Yu J."/>
            <person name="Guan X."/>
            <person name="Liu C."/>
            <person name="Xiang W."/>
            <person name="Yu Z."/>
            <person name="Liu X."/>
            <person name="Wang G."/>
        </authorList>
    </citation>
    <scope>NUCLEOTIDE SEQUENCE [LARGE SCALE GENOMIC DNA]</scope>
    <source>
        <strain evidence="4 5">DSM 100506</strain>
    </source>
</reference>
<dbReference type="InterPro" id="IPR007742">
    <property type="entry name" value="NosD_dom"/>
</dbReference>
<comment type="caution">
    <text evidence="4">The sequence shown here is derived from an EMBL/GenBank/DDBJ whole genome shotgun (WGS) entry which is preliminary data.</text>
</comment>
<dbReference type="Proteomes" id="UP000272238">
    <property type="component" value="Unassembled WGS sequence"/>
</dbReference>
<dbReference type="InterPro" id="IPR012334">
    <property type="entry name" value="Pectin_lyas_fold"/>
</dbReference>
<dbReference type="Gene3D" id="2.160.20.10">
    <property type="entry name" value="Single-stranded right-handed beta-helix, Pectin lyase-like"/>
    <property type="match status" value="1"/>
</dbReference>
<organism evidence="4 5">
    <name type="scientific">Ureibacillus endophyticus</name>
    <dbReference type="NCBI Taxonomy" id="1978490"/>
    <lineage>
        <taxon>Bacteria</taxon>
        <taxon>Bacillati</taxon>
        <taxon>Bacillota</taxon>
        <taxon>Bacilli</taxon>
        <taxon>Bacillales</taxon>
        <taxon>Caryophanaceae</taxon>
        <taxon>Ureibacillus</taxon>
    </lineage>
</organism>
<protein>
    <recommendedName>
        <fullName evidence="3">Periplasmic copper-binding protein NosD beta helix domain-containing protein</fullName>
    </recommendedName>
</protein>
<proteinExistence type="predicted"/>
<dbReference type="AlphaFoldDB" id="A0A494YY07"/>
<dbReference type="InterPro" id="IPR006626">
    <property type="entry name" value="PbH1"/>
</dbReference>
<dbReference type="OrthoDB" id="159063at2"/>
<keyword evidence="1" id="KW-0472">Membrane</keyword>
<feature type="chain" id="PRO_5019737170" description="Periplasmic copper-binding protein NosD beta helix domain-containing protein" evidence="2">
    <location>
        <begin position="28"/>
        <end position="445"/>
    </location>
</feature>
<evidence type="ECO:0000259" key="3">
    <source>
        <dbReference type="Pfam" id="PF05048"/>
    </source>
</evidence>
<dbReference type="SUPFAM" id="SSF51126">
    <property type="entry name" value="Pectin lyase-like"/>
    <property type="match status" value="1"/>
</dbReference>
<sequence>MPMIKIIRIALISMCCALLMMPFQVFAHTHHQESPIPKAKPNVQTGEKNTLQKLIDATEPGGTLLLEGRTYRGTVIISKPITIKGSKDTKIASLDSAITISNTNNVVIEDLMIQAENIAIIGEKVDSLQLKNIQVEQRKAGIQLTNSSGITLKNVDITGEEGHFSTKGHAIAIYKSKGVQAADCDIWRVMDGFYLEQVDNITLKTNSIKEGRYAVHLMYSDNVEVTTNKLESNMTGLMIMVANNVSIYENQITKNNTLNSLGVYLYDDEDVDFHENLLSENTVAMSIENTQKMEVSNNEFSTNGTAIQAKKSETLQLVDNQFFGNILTMRTDQKGVQLHHNFYDDYAGKDYDGDGIGDTKYIATNSFGQWMVRKPVYQYFIETPSVVILNLMDTEVTDGDTAIQIDESPIVMKKNTSRDISINVWQLGCSLVVLIAILFARRKLR</sequence>
<feature type="signal peptide" evidence="2">
    <location>
        <begin position="1"/>
        <end position="27"/>
    </location>
</feature>
<evidence type="ECO:0000256" key="2">
    <source>
        <dbReference type="SAM" id="SignalP"/>
    </source>
</evidence>
<evidence type="ECO:0000313" key="4">
    <source>
        <dbReference type="EMBL" id="RKQ15099.1"/>
    </source>
</evidence>
<keyword evidence="5" id="KW-1185">Reference proteome</keyword>
<dbReference type="Pfam" id="PF05048">
    <property type="entry name" value="NosD"/>
    <property type="match status" value="1"/>
</dbReference>
<keyword evidence="2" id="KW-0732">Signal</keyword>
<feature type="domain" description="Periplasmic copper-binding protein NosD beta helix" evidence="3">
    <location>
        <begin position="154"/>
        <end position="337"/>
    </location>
</feature>
<keyword evidence="1" id="KW-1133">Transmembrane helix</keyword>
<dbReference type="SMART" id="SM00710">
    <property type="entry name" value="PbH1"/>
    <property type="match status" value="6"/>
</dbReference>
<name>A0A494YY07_9BACL</name>